<dbReference type="RefSeq" id="WP_079730082.1">
    <property type="nucleotide sequence ID" value="NZ_FVZE01000002.1"/>
</dbReference>
<evidence type="ECO:0000256" key="2">
    <source>
        <dbReference type="SAM" id="SignalP"/>
    </source>
</evidence>
<feature type="chain" id="PRO_5010579501" description="DUF4440 domain-containing protein" evidence="2">
    <location>
        <begin position="24"/>
        <end position="240"/>
    </location>
</feature>
<dbReference type="STRING" id="428990.SAMN06295987_102407"/>
<feature type="compositionally biased region" description="Basic and acidic residues" evidence="1">
    <location>
        <begin position="174"/>
        <end position="185"/>
    </location>
</feature>
<dbReference type="Proteomes" id="UP000190989">
    <property type="component" value="Unassembled WGS sequence"/>
</dbReference>
<organism evidence="3 4">
    <name type="scientific">Novosphingobium mathurense</name>
    <dbReference type="NCBI Taxonomy" id="428990"/>
    <lineage>
        <taxon>Bacteria</taxon>
        <taxon>Pseudomonadati</taxon>
        <taxon>Pseudomonadota</taxon>
        <taxon>Alphaproteobacteria</taxon>
        <taxon>Sphingomonadales</taxon>
        <taxon>Sphingomonadaceae</taxon>
        <taxon>Novosphingobium</taxon>
    </lineage>
</organism>
<accession>A0A1U6HHN8</accession>
<name>A0A1U6HHN8_9SPHN</name>
<evidence type="ECO:0000313" key="4">
    <source>
        <dbReference type="Proteomes" id="UP000190989"/>
    </source>
</evidence>
<feature type="region of interest" description="Disordered" evidence="1">
    <location>
        <begin position="164"/>
        <end position="202"/>
    </location>
</feature>
<evidence type="ECO:0000313" key="3">
    <source>
        <dbReference type="EMBL" id="SLJ95161.1"/>
    </source>
</evidence>
<proteinExistence type="predicted"/>
<dbReference type="AlphaFoldDB" id="A0A1U6HHN8"/>
<keyword evidence="4" id="KW-1185">Reference proteome</keyword>
<reference evidence="4" key="1">
    <citation type="submission" date="2017-02" db="EMBL/GenBank/DDBJ databases">
        <authorList>
            <person name="Varghese N."/>
            <person name="Submissions S."/>
        </authorList>
    </citation>
    <scope>NUCLEOTIDE SEQUENCE [LARGE SCALE GENOMIC DNA]</scope>
    <source>
        <strain evidence="4">SM117</strain>
    </source>
</reference>
<gene>
    <name evidence="3" type="ORF">SAMN06295987_102407</name>
</gene>
<evidence type="ECO:0000256" key="1">
    <source>
        <dbReference type="SAM" id="MobiDB-lite"/>
    </source>
</evidence>
<feature type="signal peptide" evidence="2">
    <location>
        <begin position="1"/>
        <end position="23"/>
    </location>
</feature>
<keyword evidence="2" id="KW-0732">Signal</keyword>
<protein>
    <recommendedName>
        <fullName evidence="5">DUF4440 domain-containing protein</fullName>
    </recommendedName>
</protein>
<evidence type="ECO:0008006" key="5">
    <source>
        <dbReference type="Google" id="ProtNLM"/>
    </source>
</evidence>
<sequence>MKPAALGLALLALAGVLASPALAEPRRRPGPGTANPSALVAAEIAFNRLARDKGQWTAFRKTSDESAIMFVPEPILAKSWLGGRSDPAQPLQWEPYEVWMSCDGSLGVTRGAYEAPGGTTGYFTTIWQQDKKGEYRWVLDQGAPLAKPLDKPFMLSASVADCPGRGQWPGASRGKPEEEGRDRAPLKAAGMDGSGTSEDGTLTWAYHVEPDFARTLTVSLRKDGEMKPVLSLKVSAEDAR</sequence>
<dbReference type="EMBL" id="FVZE01000002">
    <property type="protein sequence ID" value="SLJ95161.1"/>
    <property type="molecule type" value="Genomic_DNA"/>
</dbReference>